<dbReference type="Pfam" id="PF13439">
    <property type="entry name" value="Glyco_transf_4"/>
    <property type="match status" value="1"/>
</dbReference>
<dbReference type="PROSITE" id="PS51304">
    <property type="entry name" value="GALECTIN"/>
    <property type="match status" value="1"/>
</dbReference>
<name>A0A1H8IUH1_9BACI</name>
<protein>
    <submittedName>
        <fullName evidence="2">Glycosyltransferase involved in cell wall bisynthesis</fullName>
    </submittedName>
</protein>
<proteinExistence type="predicted"/>
<evidence type="ECO:0000259" key="1">
    <source>
        <dbReference type="PROSITE" id="PS51304"/>
    </source>
</evidence>
<sequence>MKIAIFTDTFAPEVNGVAVTLERYLTYLKRKGISYRLFAPSSAKAISTEPDVQRLTSIPFLLYRNCRFTLPIYPHIKKELDKFRPDLIHIVTPFNLGLIGLHYGKSQNIPIVASYHTHFDHYLDYYRLSYFKKWLQKYLAWFHQPIRRIYVPSVETKMKLTAQQFHPQIEVWSRGVDHIYFTPKKRHQTFIREKYQITAETILLYVGRIAPEKEIEIVLKTFAALPDQVRQHTHLIIAGDGPLLSPLSKKKKKNVTWTGFVKGEALATLYASSDIFLFPSSSETFGNVVLEAMASGLPIIGANSGGVKNLVQDGVNGFLCDAKQVEQFTNKTLMLIEKKLLRAAMAQSARNFAKAQSWDTIFNNLINSLYDIQFNSRIRELHPIPDRIMT</sequence>
<dbReference type="Gene3D" id="3.40.50.2000">
    <property type="entry name" value="Glycogen Phosphorylase B"/>
    <property type="match status" value="2"/>
</dbReference>
<evidence type="ECO:0000313" key="3">
    <source>
        <dbReference type="Proteomes" id="UP000199300"/>
    </source>
</evidence>
<keyword evidence="3" id="KW-1185">Reference proteome</keyword>
<accession>A0A1H8IUH1</accession>
<organism evidence="2 3">
    <name type="scientific">Amphibacillus marinus</name>
    <dbReference type="NCBI Taxonomy" id="872970"/>
    <lineage>
        <taxon>Bacteria</taxon>
        <taxon>Bacillati</taxon>
        <taxon>Bacillota</taxon>
        <taxon>Bacilli</taxon>
        <taxon>Bacillales</taxon>
        <taxon>Bacillaceae</taxon>
        <taxon>Amphibacillus</taxon>
    </lineage>
</organism>
<dbReference type="STRING" id="872970.SAMN04488134_101735"/>
<dbReference type="OrthoDB" id="9802525at2"/>
<evidence type="ECO:0000313" key="2">
    <source>
        <dbReference type="EMBL" id="SEN72293.1"/>
    </source>
</evidence>
<dbReference type="Proteomes" id="UP000199300">
    <property type="component" value="Unassembled WGS sequence"/>
</dbReference>
<dbReference type="SUPFAM" id="SSF53756">
    <property type="entry name" value="UDP-Glycosyltransferase/glycogen phosphorylase"/>
    <property type="match status" value="1"/>
</dbReference>
<dbReference type="Pfam" id="PF00534">
    <property type="entry name" value="Glycos_transf_1"/>
    <property type="match status" value="1"/>
</dbReference>
<dbReference type="InterPro" id="IPR001296">
    <property type="entry name" value="Glyco_trans_1"/>
</dbReference>
<dbReference type="InterPro" id="IPR050194">
    <property type="entry name" value="Glycosyltransferase_grp1"/>
</dbReference>
<reference evidence="2 3" key="1">
    <citation type="submission" date="2016-10" db="EMBL/GenBank/DDBJ databases">
        <authorList>
            <person name="de Groot N.N."/>
        </authorList>
    </citation>
    <scope>NUCLEOTIDE SEQUENCE [LARGE SCALE GENOMIC DNA]</scope>
    <source>
        <strain evidence="2 3">CGMCC 1.10434</strain>
    </source>
</reference>
<feature type="domain" description="Galectin" evidence="1">
    <location>
        <begin position="1"/>
        <end position="61"/>
    </location>
</feature>
<dbReference type="InterPro" id="IPR001079">
    <property type="entry name" value="Galectin_CRD"/>
</dbReference>
<dbReference type="InterPro" id="IPR028098">
    <property type="entry name" value="Glyco_trans_4-like_N"/>
</dbReference>
<dbReference type="CDD" id="cd03814">
    <property type="entry name" value="GT4-like"/>
    <property type="match status" value="1"/>
</dbReference>
<dbReference type="AlphaFoldDB" id="A0A1H8IUH1"/>
<dbReference type="PANTHER" id="PTHR45947">
    <property type="entry name" value="SULFOQUINOVOSYL TRANSFERASE SQD2"/>
    <property type="match status" value="1"/>
</dbReference>
<dbReference type="EMBL" id="FODJ01000001">
    <property type="protein sequence ID" value="SEN72293.1"/>
    <property type="molecule type" value="Genomic_DNA"/>
</dbReference>
<keyword evidence="2" id="KW-0808">Transferase</keyword>
<dbReference type="GO" id="GO:0016758">
    <property type="term" value="F:hexosyltransferase activity"/>
    <property type="evidence" value="ECO:0007669"/>
    <property type="project" value="TreeGrafter"/>
</dbReference>
<gene>
    <name evidence="2" type="ORF">SAMN04488134_101735</name>
</gene>
<dbReference type="GO" id="GO:0030246">
    <property type="term" value="F:carbohydrate binding"/>
    <property type="evidence" value="ECO:0007669"/>
    <property type="project" value="InterPro"/>
</dbReference>
<dbReference type="RefSeq" id="WP_091494902.1">
    <property type="nucleotide sequence ID" value="NZ_FODJ01000001.1"/>
</dbReference>
<dbReference type="PANTHER" id="PTHR45947:SF3">
    <property type="entry name" value="SULFOQUINOVOSYL TRANSFERASE SQD2"/>
    <property type="match status" value="1"/>
</dbReference>